<feature type="signal peptide" evidence="3">
    <location>
        <begin position="1"/>
        <end position="25"/>
    </location>
</feature>
<dbReference type="InterPro" id="IPR036179">
    <property type="entry name" value="Ig-like_dom_sf"/>
</dbReference>
<keyword evidence="6" id="KW-1185">Reference proteome</keyword>
<feature type="transmembrane region" description="Helical" evidence="2">
    <location>
        <begin position="349"/>
        <end position="371"/>
    </location>
</feature>
<feature type="transmembrane region" description="Helical" evidence="2">
    <location>
        <begin position="245"/>
        <end position="266"/>
    </location>
</feature>
<feature type="compositionally biased region" description="Polar residues" evidence="1">
    <location>
        <begin position="217"/>
        <end position="234"/>
    </location>
</feature>
<feature type="chain" id="PRO_5041941682" description="Ig-like domain-containing protein" evidence="3">
    <location>
        <begin position="26"/>
        <end position="412"/>
    </location>
</feature>
<keyword evidence="2" id="KW-0812">Transmembrane</keyword>
<dbReference type="InterPro" id="IPR013106">
    <property type="entry name" value="Ig_V-set"/>
</dbReference>
<dbReference type="InterPro" id="IPR013783">
    <property type="entry name" value="Ig-like_fold"/>
</dbReference>
<dbReference type="Pfam" id="PF07686">
    <property type="entry name" value="V-set"/>
    <property type="match status" value="1"/>
</dbReference>
<sequence length="412" mass="45794">MAQWTKWTKMSLFLMLVLQFRVITGQESFLIVRVGDEATLSCENRIKNQDKCDSTNWVFNDQPRSPSVELISLGQIGENAASKSDGLRVTESCSLVIKKVTVNDAGRYTCRQYRSDKEQGQASAVRLSVINIHEVKNSNEMILTCTVLTYEHCPYKVQWLYVGKKEDFRELQKSQSTCSATVTLETTHLNQKSKHEESYKCNVTDSRSGKQLLYNFSSQPSSISNENKTTPPNKDTSDQPGFPSLWLGIIVVVIVAALVIIVGALIRQRRTNGKRNKMQMADSTGVRLNPDVTQSAPETSQDTADPEDGVSYASISYIKKTNSKAWGKGGDADDEGSLNKDTNETLEDWWCIIAAVGLVALVVTVVALVRWRRTKANKTWIYGNIGPTSIPAVTQSAPETSQEDSDDEDTPM</sequence>
<dbReference type="Gene3D" id="2.60.40.10">
    <property type="entry name" value="Immunoglobulins"/>
    <property type="match status" value="1"/>
</dbReference>
<dbReference type="Proteomes" id="UP001279410">
    <property type="component" value="Unassembled WGS sequence"/>
</dbReference>
<keyword evidence="3" id="KW-0732">Signal</keyword>
<evidence type="ECO:0000313" key="5">
    <source>
        <dbReference type="EMBL" id="GLD57012.1"/>
    </source>
</evidence>
<evidence type="ECO:0000256" key="2">
    <source>
        <dbReference type="SAM" id="Phobius"/>
    </source>
</evidence>
<accession>A0AAD3MLA6</accession>
<feature type="region of interest" description="Disordered" evidence="1">
    <location>
        <begin position="389"/>
        <end position="412"/>
    </location>
</feature>
<dbReference type="PROSITE" id="PS50835">
    <property type="entry name" value="IG_LIKE"/>
    <property type="match status" value="2"/>
</dbReference>
<feature type="compositionally biased region" description="Polar residues" evidence="1">
    <location>
        <begin position="291"/>
        <end position="303"/>
    </location>
</feature>
<gene>
    <name evidence="5" type="ORF">AKAME5_000929300</name>
</gene>
<proteinExistence type="predicted"/>
<dbReference type="SMART" id="SM00409">
    <property type="entry name" value="IG"/>
    <property type="match status" value="1"/>
</dbReference>
<dbReference type="PANTHER" id="PTHR11422">
    <property type="entry name" value="T-CELL SURFACE GLYCOPROTEIN CD4"/>
    <property type="match status" value="1"/>
</dbReference>
<dbReference type="EMBL" id="BRZM01000028">
    <property type="protein sequence ID" value="GLD57012.1"/>
    <property type="molecule type" value="Genomic_DNA"/>
</dbReference>
<feature type="region of interest" description="Disordered" evidence="1">
    <location>
        <begin position="274"/>
        <end position="308"/>
    </location>
</feature>
<dbReference type="InterPro" id="IPR007110">
    <property type="entry name" value="Ig-like_dom"/>
</dbReference>
<evidence type="ECO:0000256" key="3">
    <source>
        <dbReference type="SAM" id="SignalP"/>
    </source>
</evidence>
<keyword evidence="2" id="KW-1133">Transmembrane helix</keyword>
<feature type="domain" description="Ig-like" evidence="4">
    <location>
        <begin position="35"/>
        <end position="128"/>
    </location>
</feature>
<feature type="compositionally biased region" description="Acidic residues" evidence="1">
    <location>
        <begin position="401"/>
        <end position="412"/>
    </location>
</feature>
<dbReference type="InterPro" id="IPR003599">
    <property type="entry name" value="Ig_sub"/>
</dbReference>
<feature type="region of interest" description="Disordered" evidence="1">
    <location>
        <begin position="217"/>
        <end position="237"/>
    </location>
</feature>
<feature type="domain" description="Ig-like" evidence="4">
    <location>
        <begin position="134"/>
        <end position="217"/>
    </location>
</feature>
<dbReference type="SUPFAM" id="SSF48726">
    <property type="entry name" value="Immunoglobulin"/>
    <property type="match status" value="2"/>
</dbReference>
<keyword evidence="2" id="KW-0472">Membrane</keyword>
<dbReference type="AlphaFoldDB" id="A0AAD3MLA6"/>
<organism evidence="5 6">
    <name type="scientific">Lates japonicus</name>
    <name type="common">Japanese lates</name>
    <dbReference type="NCBI Taxonomy" id="270547"/>
    <lineage>
        <taxon>Eukaryota</taxon>
        <taxon>Metazoa</taxon>
        <taxon>Chordata</taxon>
        <taxon>Craniata</taxon>
        <taxon>Vertebrata</taxon>
        <taxon>Euteleostomi</taxon>
        <taxon>Actinopterygii</taxon>
        <taxon>Neopterygii</taxon>
        <taxon>Teleostei</taxon>
        <taxon>Neoteleostei</taxon>
        <taxon>Acanthomorphata</taxon>
        <taxon>Carangaria</taxon>
        <taxon>Carangaria incertae sedis</taxon>
        <taxon>Centropomidae</taxon>
        <taxon>Lates</taxon>
    </lineage>
</organism>
<evidence type="ECO:0000259" key="4">
    <source>
        <dbReference type="PROSITE" id="PS50835"/>
    </source>
</evidence>
<evidence type="ECO:0000313" key="6">
    <source>
        <dbReference type="Proteomes" id="UP001279410"/>
    </source>
</evidence>
<protein>
    <recommendedName>
        <fullName evidence="4">Ig-like domain-containing protein</fullName>
    </recommendedName>
</protein>
<name>A0AAD3MLA6_LATJO</name>
<evidence type="ECO:0000256" key="1">
    <source>
        <dbReference type="SAM" id="MobiDB-lite"/>
    </source>
</evidence>
<reference evidence="5" key="1">
    <citation type="submission" date="2022-08" db="EMBL/GenBank/DDBJ databases">
        <title>Genome sequencing of akame (Lates japonicus).</title>
        <authorList>
            <person name="Hashiguchi Y."/>
            <person name="Takahashi H."/>
        </authorList>
    </citation>
    <scope>NUCLEOTIDE SEQUENCE</scope>
    <source>
        <strain evidence="5">Kochi</strain>
    </source>
</reference>
<comment type="caution">
    <text evidence="5">The sequence shown here is derived from an EMBL/GenBank/DDBJ whole genome shotgun (WGS) entry which is preliminary data.</text>
</comment>